<proteinExistence type="predicted"/>
<dbReference type="EMBL" id="BKCJ010534815">
    <property type="protein sequence ID" value="GFB01960.1"/>
    <property type="molecule type" value="Genomic_DNA"/>
</dbReference>
<feature type="compositionally biased region" description="Polar residues" evidence="1">
    <location>
        <begin position="91"/>
        <end position="101"/>
    </location>
</feature>
<name>A0A699KMC9_TANCI</name>
<evidence type="ECO:0000313" key="2">
    <source>
        <dbReference type="EMBL" id="GFB01960.1"/>
    </source>
</evidence>
<feature type="region of interest" description="Disordered" evidence="1">
    <location>
        <begin position="81"/>
        <end position="108"/>
    </location>
</feature>
<protein>
    <submittedName>
        <fullName evidence="2">Uncharacterized protein</fullName>
    </submittedName>
</protein>
<organism evidence="2">
    <name type="scientific">Tanacetum cinerariifolium</name>
    <name type="common">Dalmatian daisy</name>
    <name type="synonym">Chrysanthemum cinerariifolium</name>
    <dbReference type="NCBI Taxonomy" id="118510"/>
    <lineage>
        <taxon>Eukaryota</taxon>
        <taxon>Viridiplantae</taxon>
        <taxon>Streptophyta</taxon>
        <taxon>Embryophyta</taxon>
        <taxon>Tracheophyta</taxon>
        <taxon>Spermatophyta</taxon>
        <taxon>Magnoliopsida</taxon>
        <taxon>eudicotyledons</taxon>
        <taxon>Gunneridae</taxon>
        <taxon>Pentapetalae</taxon>
        <taxon>asterids</taxon>
        <taxon>campanulids</taxon>
        <taxon>Asterales</taxon>
        <taxon>Asteraceae</taxon>
        <taxon>Asteroideae</taxon>
        <taxon>Anthemideae</taxon>
        <taxon>Anthemidinae</taxon>
        <taxon>Tanacetum</taxon>
    </lineage>
</organism>
<gene>
    <name evidence="2" type="ORF">Tci_673931</name>
</gene>
<dbReference type="AlphaFoldDB" id="A0A699KMC9"/>
<feature type="region of interest" description="Disordered" evidence="1">
    <location>
        <begin position="25"/>
        <end position="46"/>
    </location>
</feature>
<reference evidence="2" key="1">
    <citation type="journal article" date="2019" name="Sci. Rep.">
        <title>Draft genome of Tanacetum cinerariifolium, the natural source of mosquito coil.</title>
        <authorList>
            <person name="Yamashiro T."/>
            <person name="Shiraishi A."/>
            <person name="Satake H."/>
            <person name="Nakayama K."/>
        </authorList>
    </citation>
    <scope>NUCLEOTIDE SEQUENCE</scope>
</reference>
<comment type="caution">
    <text evidence="2">The sequence shown here is derived from an EMBL/GenBank/DDBJ whole genome shotgun (WGS) entry which is preliminary data.</text>
</comment>
<sequence length="108" mass="12572">MTTIRKLKRRIKLPKRYEDSTASIKRRNYSDLENSGDENSTEFKGKIGMENNDKCLQHDVEAGEIIEELKENSKEINMEMNEKQNDRVCGDNQTLEANSNGRNDDQLY</sequence>
<accession>A0A699KMC9</accession>
<evidence type="ECO:0000256" key="1">
    <source>
        <dbReference type="SAM" id="MobiDB-lite"/>
    </source>
</evidence>